<feature type="domain" description="Aminoglycoside phosphotransferase" evidence="1">
    <location>
        <begin position="48"/>
        <end position="250"/>
    </location>
</feature>
<evidence type="ECO:0000313" key="3">
    <source>
        <dbReference type="Proteomes" id="UP001596956"/>
    </source>
</evidence>
<dbReference type="InterPro" id="IPR011009">
    <property type="entry name" value="Kinase-like_dom_sf"/>
</dbReference>
<dbReference type="Pfam" id="PF01636">
    <property type="entry name" value="APH"/>
    <property type="match status" value="1"/>
</dbReference>
<dbReference type="EMBL" id="JBHTHR010000006">
    <property type="protein sequence ID" value="MFD0799833.1"/>
    <property type="molecule type" value="Genomic_DNA"/>
</dbReference>
<organism evidence="2 3">
    <name type="scientific">Streptomonospora algeriensis</name>
    <dbReference type="NCBI Taxonomy" id="995084"/>
    <lineage>
        <taxon>Bacteria</taxon>
        <taxon>Bacillati</taxon>
        <taxon>Actinomycetota</taxon>
        <taxon>Actinomycetes</taxon>
        <taxon>Streptosporangiales</taxon>
        <taxon>Nocardiopsidaceae</taxon>
        <taxon>Streptomonospora</taxon>
    </lineage>
</organism>
<dbReference type="InterPro" id="IPR002575">
    <property type="entry name" value="Aminoglycoside_PTrfase"/>
</dbReference>
<accession>A0ABW3B9K0</accession>
<dbReference type="SUPFAM" id="SSF56112">
    <property type="entry name" value="Protein kinase-like (PK-like)"/>
    <property type="match status" value="1"/>
</dbReference>
<evidence type="ECO:0000259" key="1">
    <source>
        <dbReference type="Pfam" id="PF01636"/>
    </source>
</evidence>
<keyword evidence="3" id="KW-1185">Reference proteome</keyword>
<comment type="caution">
    <text evidence="2">The sequence shown here is derived from an EMBL/GenBank/DDBJ whole genome shotgun (WGS) entry which is preliminary data.</text>
</comment>
<evidence type="ECO:0000313" key="2">
    <source>
        <dbReference type="EMBL" id="MFD0799833.1"/>
    </source>
</evidence>
<protein>
    <submittedName>
        <fullName evidence="2">Phosphotransferase enzyme family protein</fullName>
    </submittedName>
</protein>
<dbReference type="Gene3D" id="3.90.1200.10">
    <property type="match status" value="1"/>
</dbReference>
<dbReference type="Proteomes" id="UP001596956">
    <property type="component" value="Unassembled WGS sequence"/>
</dbReference>
<proteinExistence type="predicted"/>
<sequence>MADGAEGPLTQEAALDVASQAGAELGLAAAERRVLGPVGANASVLLPNEALVLRITAKANAERMRQELDVAAWLNDSGVPAVRPARPAPMDVAGRLVSVWHEVPDPRMADSAELGRALRRLHSVHSPDEVRLPTLEPLRGAEHYLEAATGISAESRAYLHSRLEQLRQAFRSVEPALPVGPVHGDAHRKNFASTPSGEVVAMDLERVSTGPREWDLVVAAVYNELGWYTDSEYTAFACAYGYDVRGWEGYDTLADIRRLRMTAWLSSRTGREPRLVPEAEHRIATLRSRPHRFDWTPGV</sequence>
<reference evidence="3" key="1">
    <citation type="journal article" date="2019" name="Int. J. Syst. Evol. Microbiol.">
        <title>The Global Catalogue of Microorganisms (GCM) 10K type strain sequencing project: providing services to taxonomists for standard genome sequencing and annotation.</title>
        <authorList>
            <consortium name="The Broad Institute Genomics Platform"/>
            <consortium name="The Broad Institute Genome Sequencing Center for Infectious Disease"/>
            <person name="Wu L."/>
            <person name="Ma J."/>
        </authorList>
    </citation>
    <scope>NUCLEOTIDE SEQUENCE [LARGE SCALE GENOMIC DNA]</scope>
    <source>
        <strain evidence="3">CCUG 63369</strain>
    </source>
</reference>
<gene>
    <name evidence="2" type="ORF">ACFQZU_00660</name>
</gene>
<name>A0ABW3B9K0_9ACTN</name>